<dbReference type="Proteomes" id="UP000220102">
    <property type="component" value="Unassembled WGS sequence"/>
</dbReference>
<dbReference type="InterPro" id="IPR022270">
    <property type="entry name" value="Blh_diox"/>
</dbReference>
<feature type="binding site" evidence="1">
    <location>
        <position position="88"/>
    </location>
    <ligand>
        <name>Fe cation</name>
        <dbReference type="ChEBI" id="CHEBI:24875"/>
    </ligand>
</feature>
<dbReference type="GO" id="GO:0016121">
    <property type="term" value="P:carotene catabolic process"/>
    <property type="evidence" value="ECO:0007669"/>
    <property type="project" value="UniProtKB-UniRule"/>
</dbReference>
<dbReference type="HAMAP" id="MF_02093">
    <property type="entry name" value="Beta_carotene_diox"/>
    <property type="match status" value="1"/>
</dbReference>
<dbReference type="EMBL" id="PDEQ01000004">
    <property type="protein sequence ID" value="PEN13482.1"/>
    <property type="molecule type" value="Genomic_DNA"/>
</dbReference>
<comment type="subcellular location">
    <subcellularLocation>
        <location evidence="1">Cell membrane</location>
        <topology evidence="1">Multi-pass membrane protein</topology>
    </subcellularLocation>
</comment>
<feature type="transmembrane region" description="Helical" evidence="1">
    <location>
        <begin position="239"/>
        <end position="264"/>
    </location>
</feature>
<dbReference type="NCBIfam" id="TIGR03753">
    <property type="entry name" value="blh_monoox"/>
    <property type="match status" value="1"/>
</dbReference>
<keyword evidence="1" id="KW-0223">Dioxygenase</keyword>
<feature type="transmembrane region" description="Helical" evidence="1">
    <location>
        <begin position="112"/>
        <end position="130"/>
    </location>
</feature>
<dbReference type="Pfam" id="PF15461">
    <property type="entry name" value="BCD"/>
    <property type="match status" value="1"/>
</dbReference>
<feature type="binding site" evidence="1">
    <location>
        <position position="145"/>
    </location>
    <ligand>
        <name>Fe cation</name>
        <dbReference type="ChEBI" id="CHEBI:24875"/>
    </ligand>
</feature>
<keyword evidence="1" id="KW-1133">Transmembrane helix</keyword>
<keyword evidence="1" id="KW-0479">Metal-binding</keyword>
<evidence type="ECO:0000256" key="1">
    <source>
        <dbReference type="HAMAP-Rule" id="MF_02093"/>
    </source>
</evidence>
<keyword evidence="1" id="KW-0472">Membrane</keyword>
<dbReference type="AlphaFoldDB" id="A0A2A8CXP1"/>
<keyword evidence="1" id="KW-1003">Cell membrane</keyword>
<comment type="catalytic activity">
    <reaction evidence="1">
        <text>all-trans-beta-carotene + O2 = 2 all-trans-retinal</text>
        <dbReference type="Rhea" id="RHEA:32887"/>
        <dbReference type="ChEBI" id="CHEBI:15379"/>
        <dbReference type="ChEBI" id="CHEBI:17579"/>
        <dbReference type="ChEBI" id="CHEBI:17898"/>
        <dbReference type="EC" id="1.13.11.63"/>
    </reaction>
</comment>
<feature type="binding site" evidence="1">
    <location>
        <position position="266"/>
    </location>
    <ligand>
        <name>Fe cation</name>
        <dbReference type="ChEBI" id="CHEBI:24875"/>
    </ligand>
</feature>
<comment type="cofactor">
    <cofactor evidence="1">
        <name>Fe(2+)</name>
        <dbReference type="ChEBI" id="CHEBI:29033"/>
    </cofactor>
</comment>
<dbReference type="GO" id="GO:0005506">
    <property type="term" value="F:iron ion binding"/>
    <property type="evidence" value="ECO:0007669"/>
    <property type="project" value="UniProtKB-UniRule"/>
</dbReference>
<comment type="function">
    <text evidence="1">Catalyzes the cleavage of beta-carotene at its central double bond (15,15') to yield two molecules of all-trans-retinal.</text>
</comment>
<proteinExistence type="inferred from homology"/>
<feature type="transmembrane region" description="Helical" evidence="1">
    <location>
        <begin position="72"/>
        <end position="91"/>
    </location>
</feature>
<sequence>MSNRVGRSQTRIVDSVCSYLPSFLSPTVSDFHAEAHHHEVTLRSPRIYVTVLGITLACAAIGAWGGLSLGPAAFAVLMVAVVVTGIPHGAVDHIVAAQLYGLSSSLRDQARFYGFYLAMMAVYGALWFVVPAWCLAAFLVMTMYHFGQADLAYWSLPSVTARVLYLSRGLLLVGLPIAAFPGIVDPIFDAIAGVQVSSWPYVATQSAWVCAALIVQHIVMLAVLLPQTPERPDGWWREFVNTAALSALFLTVHPLVAFAVYFGLWHSLGHILELVRFFNRTGEPTSLPGFYKKAALYTIISFAGLGLLYATTQSFGFEDQMVALLFILISVMTLPHMIIVEHLYQQPETSGTSPREVAA</sequence>
<dbReference type="GO" id="GO:0010436">
    <property type="term" value="F:carotenoid dioxygenase activity"/>
    <property type="evidence" value="ECO:0007669"/>
    <property type="project" value="UniProtKB-UniRule"/>
</dbReference>
<evidence type="ECO:0000313" key="3">
    <source>
        <dbReference type="Proteomes" id="UP000220102"/>
    </source>
</evidence>
<feature type="transmembrane region" description="Helical" evidence="1">
    <location>
        <begin position="294"/>
        <end position="310"/>
    </location>
</feature>
<feature type="transmembrane region" description="Helical" evidence="1">
    <location>
        <begin position="163"/>
        <end position="184"/>
    </location>
</feature>
<keyword evidence="1" id="KW-0560">Oxidoreductase</keyword>
<protein>
    <recommendedName>
        <fullName evidence="1">Probable beta-carotene 15,15'-dioxygenase</fullName>
        <ecNumber evidence="1">1.13.11.63</ecNumber>
    </recommendedName>
</protein>
<keyword evidence="3" id="KW-1185">Reference proteome</keyword>
<keyword evidence="1" id="KW-0812">Transmembrane</keyword>
<dbReference type="GO" id="GO:0003834">
    <property type="term" value="F:beta-carotene 15,15'-dioxygenase activity"/>
    <property type="evidence" value="ECO:0007669"/>
    <property type="project" value="UniProtKB-EC"/>
</dbReference>
<feature type="binding site" evidence="1">
    <location>
        <position position="270"/>
    </location>
    <ligand>
        <name>Fe cation</name>
        <dbReference type="ChEBI" id="CHEBI:24875"/>
    </ligand>
</feature>
<dbReference type="GO" id="GO:0005886">
    <property type="term" value="C:plasma membrane"/>
    <property type="evidence" value="ECO:0007669"/>
    <property type="project" value="UniProtKB-SubCell"/>
</dbReference>
<keyword evidence="1" id="KW-0408">Iron</keyword>
<comment type="similarity">
    <text evidence="1">Belongs to the Brp/Blh beta-carotene diooxygenase family.</text>
</comment>
<name>A0A2A8CXP1_9BACT</name>
<gene>
    <name evidence="2" type="ORF">CRI94_09185</name>
</gene>
<organism evidence="2 3">
    <name type="scientific">Longibacter salinarum</name>
    <dbReference type="NCBI Taxonomy" id="1850348"/>
    <lineage>
        <taxon>Bacteria</taxon>
        <taxon>Pseudomonadati</taxon>
        <taxon>Rhodothermota</taxon>
        <taxon>Rhodothermia</taxon>
        <taxon>Rhodothermales</taxon>
        <taxon>Salisaetaceae</taxon>
        <taxon>Longibacter</taxon>
    </lineage>
</organism>
<dbReference type="OrthoDB" id="945227at2"/>
<feature type="transmembrane region" description="Helical" evidence="1">
    <location>
        <begin position="47"/>
        <end position="66"/>
    </location>
</feature>
<dbReference type="EC" id="1.13.11.63" evidence="1"/>
<feature type="transmembrane region" description="Helical" evidence="1">
    <location>
        <begin position="206"/>
        <end position="227"/>
    </location>
</feature>
<feature type="transmembrane region" description="Helical" evidence="1">
    <location>
        <begin position="322"/>
        <end position="344"/>
    </location>
</feature>
<comment type="caution">
    <text evidence="2">The sequence shown here is derived from an EMBL/GenBank/DDBJ whole genome shotgun (WGS) entry which is preliminary data.</text>
</comment>
<feature type="transmembrane region" description="Helical" evidence="1">
    <location>
        <begin position="136"/>
        <end position="156"/>
    </location>
</feature>
<accession>A0A2A8CXP1</accession>
<reference evidence="2 3" key="1">
    <citation type="submission" date="2017-10" db="EMBL/GenBank/DDBJ databases">
        <title>Draft genome of Longibacter Salinarum.</title>
        <authorList>
            <person name="Goh K.M."/>
            <person name="Shamsir M.S."/>
            <person name="Lim S.W."/>
        </authorList>
    </citation>
    <scope>NUCLEOTIDE SEQUENCE [LARGE SCALE GENOMIC DNA]</scope>
    <source>
        <strain evidence="2 3">KCTC 52045</strain>
    </source>
</reference>
<evidence type="ECO:0000313" key="2">
    <source>
        <dbReference type="EMBL" id="PEN13482.1"/>
    </source>
</evidence>